<evidence type="ECO:0000256" key="4">
    <source>
        <dbReference type="SAM" id="MobiDB-lite"/>
    </source>
</evidence>
<keyword evidence="3" id="KW-0934">Plastid</keyword>
<evidence type="ECO:0000256" key="2">
    <source>
        <dbReference type="ARBA" id="ARBA00022528"/>
    </source>
</evidence>
<name>A0ABD3R7F9_9STRA</name>
<feature type="compositionally biased region" description="Low complexity" evidence="4">
    <location>
        <begin position="120"/>
        <end position="137"/>
    </location>
</feature>
<protein>
    <submittedName>
        <fullName evidence="6">Uncharacterized protein</fullName>
    </submittedName>
</protein>
<evidence type="ECO:0000313" key="6">
    <source>
        <dbReference type="EMBL" id="KAL3807646.1"/>
    </source>
</evidence>
<dbReference type="InterPro" id="IPR007378">
    <property type="entry name" value="Tic22-like"/>
</dbReference>
<dbReference type="PANTHER" id="PTHR33926">
    <property type="entry name" value="PROTEIN TIC 22, CHLOROPLASTIC"/>
    <property type="match status" value="1"/>
</dbReference>
<organism evidence="6 7">
    <name type="scientific">Cyclostephanos tholiformis</name>
    <dbReference type="NCBI Taxonomy" id="382380"/>
    <lineage>
        <taxon>Eukaryota</taxon>
        <taxon>Sar</taxon>
        <taxon>Stramenopiles</taxon>
        <taxon>Ochrophyta</taxon>
        <taxon>Bacillariophyta</taxon>
        <taxon>Coscinodiscophyceae</taxon>
        <taxon>Thalassiosirophycidae</taxon>
        <taxon>Stephanodiscales</taxon>
        <taxon>Stephanodiscaceae</taxon>
        <taxon>Cyclostephanos</taxon>
    </lineage>
</organism>
<feature type="chain" id="PRO_5044895512" evidence="5">
    <location>
        <begin position="29"/>
        <end position="400"/>
    </location>
</feature>
<keyword evidence="5" id="KW-0732">Signal</keyword>
<evidence type="ECO:0000256" key="1">
    <source>
        <dbReference type="ARBA" id="ARBA00004229"/>
    </source>
</evidence>
<comment type="caution">
    <text evidence="6">The sequence shown here is derived from an EMBL/GenBank/DDBJ whole genome shotgun (WGS) entry which is preliminary data.</text>
</comment>
<feature type="signal peptide" evidence="5">
    <location>
        <begin position="1"/>
        <end position="28"/>
    </location>
</feature>
<comment type="subcellular location">
    <subcellularLocation>
        <location evidence="1">Plastid</location>
        <location evidence="1">Chloroplast</location>
    </subcellularLocation>
</comment>
<dbReference type="AlphaFoldDB" id="A0ABD3R7F9"/>
<gene>
    <name evidence="6" type="ORF">ACHAXA_004771</name>
</gene>
<reference evidence="6 7" key="1">
    <citation type="submission" date="2024-10" db="EMBL/GenBank/DDBJ databases">
        <title>Updated reference genomes for cyclostephanoid diatoms.</title>
        <authorList>
            <person name="Roberts W.R."/>
            <person name="Alverson A.J."/>
        </authorList>
    </citation>
    <scope>NUCLEOTIDE SEQUENCE [LARGE SCALE GENOMIC DNA]</scope>
    <source>
        <strain evidence="6 7">AJA228-03</strain>
    </source>
</reference>
<evidence type="ECO:0000256" key="5">
    <source>
        <dbReference type="SAM" id="SignalP"/>
    </source>
</evidence>
<dbReference type="EMBL" id="JALLPB020000604">
    <property type="protein sequence ID" value="KAL3807646.1"/>
    <property type="molecule type" value="Genomic_DNA"/>
</dbReference>
<feature type="region of interest" description="Disordered" evidence="4">
    <location>
        <begin position="120"/>
        <end position="141"/>
    </location>
</feature>
<dbReference type="Proteomes" id="UP001530377">
    <property type="component" value="Unassembled WGS sequence"/>
</dbReference>
<accession>A0ABD3R7F9</accession>
<evidence type="ECO:0000256" key="3">
    <source>
        <dbReference type="ARBA" id="ARBA00022640"/>
    </source>
</evidence>
<feature type="region of interest" description="Disordered" evidence="4">
    <location>
        <begin position="47"/>
        <end position="94"/>
    </location>
</feature>
<proteinExistence type="predicted"/>
<keyword evidence="2" id="KW-0150">Chloroplast</keyword>
<feature type="compositionally biased region" description="Basic and acidic residues" evidence="4">
    <location>
        <begin position="81"/>
        <end position="94"/>
    </location>
</feature>
<evidence type="ECO:0000313" key="7">
    <source>
        <dbReference type="Proteomes" id="UP001530377"/>
    </source>
</evidence>
<dbReference type="PANTHER" id="PTHR33926:SF4">
    <property type="entry name" value="PROTEIN TIC 22, CHLOROPLASTIC"/>
    <property type="match status" value="1"/>
</dbReference>
<keyword evidence="7" id="KW-1185">Reference proteome</keyword>
<sequence length="400" mass="43599">MPTTKLPTTMYRLSAFLLLLLAVAPRRAHPFSPRVVDDVASMRTGSTPPLSAWNGGGTGDASFDVAPPTPPRRSTSSSFDDVPHDDHDMDDARSTMEGGRRAFLLRPTLIAAAAAASASSTARPAHASSSTYEKQPSQKPPPVVPLLTTARRLHVVPTFAIVDGNGVPFHTYDKDSGGGYGYFFTSYRSAAYVLDDARAAFDKAREDASKGGGEGGGNDDVVVVPDAWGRARITTVPLDSVMQLSVRKTSSVAQNGKGRRFDTYYQVIPSQEDQNAALRIEDGPRYRERGRVPLFYVDGLTLATTPDDNDDDPTATTARMDPVFFRVQDLKDEWTKQHPDVPLPPIKVRELNETFRAMIRPGGKDTSLRDLVFVPNRESVSRARDVDAGGYKLGEMILTK</sequence>
<dbReference type="GO" id="GO:0009507">
    <property type="term" value="C:chloroplast"/>
    <property type="evidence" value="ECO:0007669"/>
    <property type="project" value="UniProtKB-SubCell"/>
</dbReference>